<dbReference type="AlphaFoldDB" id="A0A7Y9ASQ6"/>
<reference evidence="1 2" key="1">
    <citation type="submission" date="2020-07" db="EMBL/GenBank/DDBJ databases">
        <title>Sequencing the genomes of 1000 actinobacteria strains.</title>
        <authorList>
            <person name="Klenk H.-P."/>
        </authorList>
    </citation>
    <scope>NUCLEOTIDE SEQUENCE [LARGE SCALE GENOMIC DNA]</scope>
    <source>
        <strain evidence="1 2">DSM 7487</strain>
    </source>
</reference>
<dbReference type="RefSeq" id="WP_218884689.1">
    <property type="nucleotide sequence ID" value="NZ_BAAAGN010000002.1"/>
</dbReference>
<dbReference type="InterPro" id="IPR034660">
    <property type="entry name" value="DinB/YfiT-like"/>
</dbReference>
<evidence type="ECO:0000313" key="2">
    <source>
        <dbReference type="Proteomes" id="UP000521922"/>
    </source>
</evidence>
<accession>A0A7Y9ASQ6</accession>
<dbReference type="Gene3D" id="1.20.120.450">
    <property type="entry name" value="dinb family like domain"/>
    <property type="match status" value="1"/>
</dbReference>
<evidence type="ECO:0000313" key="1">
    <source>
        <dbReference type="EMBL" id="NYD20784.1"/>
    </source>
</evidence>
<keyword evidence="2" id="KW-1185">Reference proteome</keyword>
<dbReference type="EMBL" id="JACCBB010000001">
    <property type="protein sequence ID" value="NYD20784.1"/>
    <property type="molecule type" value="Genomic_DNA"/>
</dbReference>
<organism evidence="1 2">
    <name type="scientific">Kineococcus aurantiacus</name>
    <dbReference type="NCBI Taxonomy" id="37633"/>
    <lineage>
        <taxon>Bacteria</taxon>
        <taxon>Bacillati</taxon>
        <taxon>Actinomycetota</taxon>
        <taxon>Actinomycetes</taxon>
        <taxon>Kineosporiales</taxon>
        <taxon>Kineosporiaceae</taxon>
        <taxon>Kineococcus</taxon>
    </lineage>
</organism>
<gene>
    <name evidence="1" type="ORF">BJ968_000324</name>
</gene>
<dbReference type="Proteomes" id="UP000521922">
    <property type="component" value="Unassembled WGS sequence"/>
</dbReference>
<dbReference type="InterPro" id="IPR007061">
    <property type="entry name" value="MST-like"/>
</dbReference>
<protein>
    <recommendedName>
        <fullName evidence="3">DinB family protein</fullName>
    </recommendedName>
</protein>
<dbReference type="Pfam" id="PF04978">
    <property type="entry name" value="MST"/>
    <property type="match status" value="1"/>
</dbReference>
<name>A0A7Y9ASQ6_9ACTN</name>
<sequence>MDGGAGGAADGAAGGGRAEVERLHAVLRGQREHVLGIVEGLDERAWRRPVLPSGWSCLGLLNHLALDDERFWFRLVVAGEPAAVAAFDPAVDAWTVDDDVPAARVVERYRAECAHADAVVAATAADAAPRWWPGDLFGAFRLADLRAVLLHVVVETATHAGHLDAARELLDGRQWLVLD</sequence>
<proteinExistence type="predicted"/>
<dbReference type="SUPFAM" id="SSF109854">
    <property type="entry name" value="DinB/YfiT-like putative metalloenzymes"/>
    <property type="match status" value="1"/>
</dbReference>
<comment type="caution">
    <text evidence="1">The sequence shown here is derived from an EMBL/GenBank/DDBJ whole genome shotgun (WGS) entry which is preliminary data.</text>
</comment>
<evidence type="ECO:0008006" key="3">
    <source>
        <dbReference type="Google" id="ProtNLM"/>
    </source>
</evidence>